<gene>
    <name evidence="1" type="ORF">BN59_01577</name>
</gene>
<sequence length="591" mass="64765">MINNDEILATIATDLATEERISISKMLELISSAEDPESVVQELDTIEGGLLHLLISKYDDLDMLLAFLAVYSKSINPNQVENGETVLHRLAKDDQLELTTILLSGELEFAEKPNLYIVDDQGSVPDALAGVNTAPIFKQALKNDFVERVVLVQSWAPDSIFNYLMDTNQFDILDFETPKNSVVNALAEKDGLISKDGTIGGHLDFVNNLYSDDFVDRPHTHWTWNTLCQANIGGSWEDAPVAVLEPLSSFNNVEGIAPYDTTIMGPHRLSDQAIILVPQADVQRVTARLKENGTFAGQIKGYAANLSLRDAVRAEISASYPQAAKLVNSNGREISQVVINKGGNNAAANGYNYINGYFNTVSMEINGTVKPLMTGASNASLPAYREYGQGKHVGMHNGSVSDIEKNPIFKVLKEVSKEPNKISTNLTHFIGKEGARDVNELCSVKAYSSYQALHAYDQSTGAHDFAEYLLKKAIIADFRAYHQQNNNPQPLKTEQLRAMVDESYGALKAALNNITTATPDLTAYRAILAETHTKVLTPPKIMEKSVKFSIWSQEPSQLSSELAKDIDADNAGAVENDGVVNPLDNNVKVNM</sequence>
<evidence type="ECO:0000313" key="1">
    <source>
        <dbReference type="EMBL" id="CDZ77294.1"/>
    </source>
</evidence>
<dbReference type="AlphaFoldDB" id="A0A078KZR2"/>
<name>A0A078KZR2_9GAMM</name>
<protein>
    <submittedName>
        <fullName evidence="1">Uncharacterized protein</fullName>
    </submittedName>
</protein>
<reference evidence="1 2" key="1">
    <citation type="submission" date="2014-06" db="EMBL/GenBank/DDBJ databases">
        <authorList>
            <person name="Urmite Genomes Urmite Genomes"/>
        </authorList>
    </citation>
    <scope>NUCLEOTIDE SEQUENCE [LARGE SCALE GENOMIC DNA]</scope>
</reference>
<evidence type="ECO:0000313" key="2">
    <source>
        <dbReference type="Proteomes" id="UP000044071"/>
    </source>
</evidence>
<accession>A0A078KZR2</accession>
<organism evidence="1 2">
    <name type="scientific">Legionella massiliensis</name>
    <dbReference type="NCBI Taxonomy" id="1034943"/>
    <lineage>
        <taxon>Bacteria</taxon>
        <taxon>Pseudomonadati</taxon>
        <taxon>Pseudomonadota</taxon>
        <taxon>Gammaproteobacteria</taxon>
        <taxon>Legionellales</taxon>
        <taxon>Legionellaceae</taxon>
        <taxon>Legionella</taxon>
    </lineage>
</organism>
<dbReference type="Proteomes" id="UP000044071">
    <property type="component" value="Unassembled WGS sequence"/>
</dbReference>
<keyword evidence="2" id="KW-1185">Reference proteome</keyword>
<dbReference type="EMBL" id="CCSB01000002">
    <property type="protein sequence ID" value="CDZ77294.1"/>
    <property type="molecule type" value="Genomic_DNA"/>
</dbReference>
<dbReference type="OrthoDB" id="5658741at2"/>
<dbReference type="RefSeq" id="WP_043873860.1">
    <property type="nucleotide sequence ID" value="NZ_CCVW01000002.1"/>
</dbReference>
<proteinExistence type="predicted"/>